<proteinExistence type="predicted"/>
<dbReference type="EMBL" id="JAWDGP010001087">
    <property type="protein sequence ID" value="KAK3794955.1"/>
    <property type="molecule type" value="Genomic_DNA"/>
</dbReference>
<comment type="caution">
    <text evidence="1">The sequence shown here is derived from an EMBL/GenBank/DDBJ whole genome shotgun (WGS) entry which is preliminary data.</text>
</comment>
<evidence type="ECO:0000313" key="2">
    <source>
        <dbReference type="Proteomes" id="UP001283361"/>
    </source>
</evidence>
<gene>
    <name evidence="1" type="ORF">RRG08_001101</name>
</gene>
<dbReference type="Proteomes" id="UP001283361">
    <property type="component" value="Unassembled WGS sequence"/>
</dbReference>
<accession>A0AAE1E647</accession>
<name>A0AAE1E647_9GAST</name>
<organism evidence="1 2">
    <name type="scientific">Elysia crispata</name>
    <name type="common">lettuce slug</name>
    <dbReference type="NCBI Taxonomy" id="231223"/>
    <lineage>
        <taxon>Eukaryota</taxon>
        <taxon>Metazoa</taxon>
        <taxon>Spiralia</taxon>
        <taxon>Lophotrochozoa</taxon>
        <taxon>Mollusca</taxon>
        <taxon>Gastropoda</taxon>
        <taxon>Heterobranchia</taxon>
        <taxon>Euthyneura</taxon>
        <taxon>Panpulmonata</taxon>
        <taxon>Sacoglossa</taxon>
        <taxon>Placobranchoidea</taxon>
        <taxon>Plakobranchidae</taxon>
        <taxon>Elysia</taxon>
    </lineage>
</organism>
<dbReference type="AlphaFoldDB" id="A0AAE1E647"/>
<keyword evidence="2" id="KW-1185">Reference proteome</keyword>
<sequence length="118" mass="13271">MKLKKENFKNRPLALFAMFGGKHLSWMTPAALTFVVSFFLPVRIYGRTVESLLTQPSKGLRARTRAISGEARIIALSSSSWCSAAIDQWFGCSDQPRSSPWINRRSGLLLEPLENTRV</sequence>
<protein>
    <submittedName>
        <fullName evidence="1">Uncharacterized protein</fullName>
    </submittedName>
</protein>
<evidence type="ECO:0000313" key="1">
    <source>
        <dbReference type="EMBL" id="KAK3794955.1"/>
    </source>
</evidence>
<reference evidence="1" key="1">
    <citation type="journal article" date="2023" name="G3 (Bethesda)">
        <title>A reference genome for the long-term kleptoplast-retaining sea slug Elysia crispata morphotype clarki.</title>
        <authorList>
            <person name="Eastman K.E."/>
            <person name="Pendleton A.L."/>
            <person name="Shaikh M.A."/>
            <person name="Suttiyut T."/>
            <person name="Ogas R."/>
            <person name="Tomko P."/>
            <person name="Gavelis G."/>
            <person name="Widhalm J.R."/>
            <person name="Wisecaver J.H."/>
        </authorList>
    </citation>
    <scope>NUCLEOTIDE SEQUENCE</scope>
    <source>
        <strain evidence="1">ECLA1</strain>
    </source>
</reference>